<dbReference type="RefSeq" id="WP_072728937.1">
    <property type="nucleotide sequence ID" value="NZ_JAVYAA010000002.1"/>
</dbReference>
<accession>A0AAJ2JZ89</accession>
<sequence length="346" mass="41055">MGTKRLRIAIPPVLGYLGQAYPLSIMAQSNHYLPWFYTNFIHLYYESNLLDAKIQQSTLNFYNYAYKGYDGPINSPWINAAGIDGKIVEGYKGGPIKFITDCIDNRQYVELNVDEFYIPNTYAHGEYEFKHQFMVYGYSMRKQTIYGLGFDKEGKFTELPVTFNDFEKSLMSYKDIEGKLGLYNLWTYNDNANFRFEVRFVRESLREYLESKNLDERISMFINPRKRVYGMAIYEQLLIFLEGWMTGRTSYDIRPIHIMLEHKKCMSSRVKYMIKHKYLSDEFDYIKNFVSIEKMARTGKSMVIKYKLTNDNDIIKRLIELYRQMQLEEYNAIQVVVDSLTERTLP</sequence>
<organism evidence="1 2">
    <name type="scientific">Paenibacillus suaedae</name>
    <dbReference type="NCBI Taxonomy" id="3077233"/>
    <lineage>
        <taxon>Bacteria</taxon>
        <taxon>Bacillati</taxon>
        <taxon>Bacillota</taxon>
        <taxon>Bacilli</taxon>
        <taxon>Bacillales</taxon>
        <taxon>Paenibacillaceae</taxon>
        <taxon>Paenibacillus</taxon>
    </lineage>
</organism>
<dbReference type="EMBL" id="JAVYAA010000002">
    <property type="protein sequence ID" value="MDT8977077.1"/>
    <property type="molecule type" value="Genomic_DNA"/>
</dbReference>
<protein>
    <submittedName>
        <fullName evidence="1">Uncharacterized protein</fullName>
    </submittedName>
</protein>
<reference evidence="2" key="1">
    <citation type="submission" date="2023-09" db="EMBL/GenBank/DDBJ databases">
        <title>Paenibacillus sp. chi10 Genome sequencing and assembly.</title>
        <authorList>
            <person name="Kim I."/>
        </authorList>
    </citation>
    <scope>NUCLEOTIDE SEQUENCE [LARGE SCALE GENOMIC DNA]</scope>
    <source>
        <strain evidence="2">chi10</strain>
    </source>
</reference>
<keyword evidence="2" id="KW-1185">Reference proteome</keyword>
<name>A0AAJ2JZ89_9BACL</name>
<evidence type="ECO:0000313" key="1">
    <source>
        <dbReference type="EMBL" id="MDT8977077.1"/>
    </source>
</evidence>
<evidence type="ECO:0000313" key="2">
    <source>
        <dbReference type="Proteomes" id="UP001250538"/>
    </source>
</evidence>
<dbReference type="AlphaFoldDB" id="A0AAJ2JZ89"/>
<dbReference type="Proteomes" id="UP001250538">
    <property type="component" value="Unassembled WGS sequence"/>
</dbReference>
<comment type="caution">
    <text evidence="1">The sequence shown here is derived from an EMBL/GenBank/DDBJ whole genome shotgun (WGS) entry which is preliminary data.</text>
</comment>
<proteinExistence type="predicted"/>
<gene>
    <name evidence="1" type="ORF">RQP50_12570</name>
</gene>